<dbReference type="OrthoDB" id="9928883at2"/>
<keyword evidence="2" id="KW-1185">Reference proteome</keyword>
<dbReference type="KEGG" id="hch:HCH_03106"/>
<dbReference type="HOGENOM" id="CLU_1003863_0_0_6"/>
<organism evidence="1 2">
    <name type="scientific">Hahella chejuensis (strain KCTC 2396)</name>
    <dbReference type="NCBI Taxonomy" id="349521"/>
    <lineage>
        <taxon>Bacteria</taxon>
        <taxon>Pseudomonadati</taxon>
        <taxon>Pseudomonadota</taxon>
        <taxon>Gammaproteobacteria</taxon>
        <taxon>Oceanospirillales</taxon>
        <taxon>Hahellaceae</taxon>
        <taxon>Hahella</taxon>
    </lineage>
</organism>
<proteinExistence type="predicted"/>
<reference evidence="1 2" key="1">
    <citation type="journal article" date="2005" name="Nucleic Acids Res.">
        <title>Genomic blueprint of Hahella chejuensis, a marine microbe producing an algicidal agent.</title>
        <authorList>
            <person name="Jeong H."/>
            <person name="Yim J.H."/>
            <person name="Lee C."/>
            <person name="Choi S.-H."/>
            <person name="Park Y.K."/>
            <person name="Yoon S.H."/>
            <person name="Hur C.-G."/>
            <person name="Kang H.-Y."/>
            <person name="Kim D."/>
            <person name="Lee H.H."/>
            <person name="Park K.H."/>
            <person name="Park S.-H."/>
            <person name="Park H.-S."/>
            <person name="Lee H.K."/>
            <person name="Oh T.K."/>
            <person name="Kim J.F."/>
        </authorList>
    </citation>
    <scope>NUCLEOTIDE SEQUENCE [LARGE SCALE GENOMIC DNA]</scope>
    <source>
        <strain evidence="1 2">KCTC 2396</strain>
    </source>
</reference>
<sequence>MQRQDATEQTRLIEKAQTLLQQGALEDARELLLREGFEQGDNPLLQNAYYELIPLGETLQARLDPLKTALQPPYDEASVKAVAAIVKEAAKASNKVTHAWIRDPRVTDLLIDALSHGNARLVKEAALALTHIVHRYFADYRVRAAFVPLLSNANKTLRRVACGVVGRWPDESIVAMLAPLTEDKAAEVRQEATKTLAGLEQENIPALTRPLFEDALIARLKDSEPTVRDIAAFGLGAHGVARAASELEAALRVEVSPLVRESIEITLGKLTKKTGQA</sequence>
<dbReference type="Gene3D" id="1.25.10.10">
    <property type="entry name" value="Leucine-rich Repeat Variant"/>
    <property type="match status" value="2"/>
</dbReference>
<dbReference type="STRING" id="349521.HCH_03106"/>
<dbReference type="GO" id="GO:0016491">
    <property type="term" value="F:oxidoreductase activity"/>
    <property type="evidence" value="ECO:0007669"/>
    <property type="project" value="TreeGrafter"/>
</dbReference>
<dbReference type="InterPro" id="IPR011989">
    <property type="entry name" value="ARM-like"/>
</dbReference>
<evidence type="ECO:0000313" key="2">
    <source>
        <dbReference type="Proteomes" id="UP000000238"/>
    </source>
</evidence>
<accession>Q2SHK2</accession>
<name>Q2SHK2_HAHCH</name>
<dbReference type="InterPro" id="IPR016024">
    <property type="entry name" value="ARM-type_fold"/>
</dbReference>
<dbReference type="Proteomes" id="UP000000238">
    <property type="component" value="Chromosome"/>
</dbReference>
<dbReference type="Pfam" id="PF13646">
    <property type="entry name" value="HEAT_2"/>
    <property type="match status" value="1"/>
</dbReference>
<dbReference type="RefSeq" id="WP_011396941.1">
    <property type="nucleotide sequence ID" value="NC_007645.1"/>
</dbReference>
<protein>
    <submittedName>
        <fullName evidence="1">Protein containing HEAT repeats</fullName>
    </submittedName>
</protein>
<dbReference type="EMBL" id="CP000155">
    <property type="protein sequence ID" value="ABC29872.1"/>
    <property type="molecule type" value="Genomic_DNA"/>
</dbReference>
<evidence type="ECO:0000313" key="1">
    <source>
        <dbReference type="EMBL" id="ABC29872.1"/>
    </source>
</evidence>
<gene>
    <name evidence="1" type="ordered locus">HCH_03106</name>
</gene>
<dbReference type="PANTHER" id="PTHR12697:SF5">
    <property type="entry name" value="DEOXYHYPUSINE HYDROXYLASE"/>
    <property type="match status" value="1"/>
</dbReference>
<dbReference type="PANTHER" id="PTHR12697">
    <property type="entry name" value="PBS LYASE HEAT-LIKE PROTEIN"/>
    <property type="match status" value="1"/>
</dbReference>
<dbReference type="AlphaFoldDB" id="Q2SHK2"/>
<dbReference type="SUPFAM" id="SSF48371">
    <property type="entry name" value="ARM repeat"/>
    <property type="match status" value="1"/>
</dbReference>
<dbReference type="eggNOG" id="COG1413">
    <property type="taxonomic scope" value="Bacteria"/>
</dbReference>